<sequence>MAMLPLATPHKSLLNKNSTHNESQIPQPHHDLPFGIQSLPPFRITQTNGCLDASNPIAISLSCSIEKRLKLPKQMYTTELVGLLSSHFKHSLIDAGYSPPLVDLSITSLLHRETGPTFHTLPILSRSYDIVGAEISKHRVKRVAKRRDSFGEVYLLVIRKNEGVVLAPIREAEFGSGKRDDVEMNRVIDIGADNGGINGSSEDGDAGTTCGEYLGHVDHREHVALHH</sequence>
<protein>
    <submittedName>
        <fullName evidence="2">Uncharacterized protein</fullName>
    </submittedName>
</protein>
<reference evidence="2 3" key="1">
    <citation type="journal article" date="2024" name="Plant Biotechnol. J.">
        <title>Dendrobium thyrsiflorum genome and its molecular insights into genes involved in important horticultural traits.</title>
        <authorList>
            <person name="Chen B."/>
            <person name="Wang J.Y."/>
            <person name="Zheng P.J."/>
            <person name="Li K.L."/>
            <person name="Liang Y.M."/>
            <person name="Chen X.F."/>
            <person name="Zhang C."/>
            <person name="Zhao X."/>
            <person name="He X."/>
            <person name="Zhang G.Q."/>
            <person name="Liu Z.J."/>
            <person name="Xu Q."/>
        </authorList>
    </citation>
    <scope>NUCLEOTIDE SEQUENCE [LARGE SCALE GENOMIC DNA]</scope>
    <source>
        <strain evidence="2">GZMU011</strain>
    </source>
</reference>
<dbReference type="Proteomes" id="UP001552299">
    <property type="component" value="Unassembled WGS sequence"/>
</dbReference>
<name>A0ABD0V8C6_DENTH</name>
<gene>
    <name evidence="2" type="ORF">M5K25_008024</name>
</gene>
<dbReference type="AlphaFoldDB" id="A0ABD0V8C6"/>
<proteinExistence type="predicted"/>
<evidence type="ECO:0000313" key="2">
    <source>
        <dbReference type="EMBL" id="KAL0921001.1"/>
    </source>
</evidence>
<evidence type="ECO:0000256" key="1">
    <source>
        <dbReference type="SAM" id="MobiDB-lite"/>
    </source>
</evidence>
<comment type="caution">
    <text evidence="2">The sequence shown here is derived from an EMBL/GenBank/DDBJ whole genome shotgun (WGS) entry which is preliminary data.</text>
</comment>
<dbReference type="EMBL" id="JANQDX010000007">
    <property type="protein sequence ID" value="KAL0921001.1"/>
    <property type="molecule type" value="Genomic_DNA"/>
</dbReference>
<keyword evidence="3" id="KW-1185">Reference proteome</keyword>
<organism evidence="2 3">
    <name type="scientific">Dendrobium thyrsiflorum</name>
    <name type="common">Pinecone-like raceme dendrobium</name>
    <name type="synonym">Orchid</name>
    <dbReference type="NCBI Taxonomy" id="117978"/>
    <lineage>
        <taxon>Eukaryota</taxon>
        <taxon>Viridiplantae</taxon>
        <taxon>Streptophyta</taxon>
        <taxon>Embryophyta</taxon>
        <taxon>Tracheophyta</taxon>
        <taxon>Spermatophyta</taxon>
        <taxon>Magnoliopsida</taxon>
        <taxon>Liliopsida</taxon>
        <taxon>Asparagales</taxon>
        <taxon>Orchidaceae</taxon>
        <taxon>Epidendroideae</taxon>
        <taxon>Malaxideae</taxon>
        <taxon>Dendrobiinae</taxon>
        <taxon>Dendrobium</taxon>
    </lineage>
</organism>
<accession>A0ABD0V8C6</accession>
<feature type="compositionally biased region" description="Polar residues" evidence="1">
    <location>
        <begin position="14"/>
        <end position="26"/>
    </location>
</feature>
<feature type="region of interest" description="Disordered" evidence="1">
    <location>
        <begin position="11"/>
        <end position="30"/>
    </location>
</feature>
<evidence type="ECO:0000313" key="3">
    <source>
        <dbReference type="Proteomes" id="UP001552299"/>
    </source>
</evidence>